<reference evidence="2" key="1">
    <citation type="submission" date="2021-11" db="EMBL/GenBank/DDBJ databases">
        <title>Description of novel Flavobacterium species.</title>
        <authorList>
            <person name="Saticioglu I.B."/>
            <person name="Ay H."/>
            <person name="Altun S."/>
            <person name="Duman M."/>
        </authorList>
    </citation>
    <scope>NUCLEOTIDE SEQUENCE</scope>
    <source>
        <strain evidence="2">F-65</strain>
    </source>
</reference>
<dbReference type="Pfam" id="PF20009">
    <property type="entry name" value="GEVED"/>
    <property type="match status" value="1"/>
</dbReference>
<dbReference type="RefSeq" id="WP_229989464.1">
    <property type="nucleotide sequence ID" value="NZ_JAJJMO010000001.1"/>
</dbReference>
<dbReference type="InterPro" id="IPR013320">
    <property type="entry name" value="ConA-like_dom_sf"/>
</dbReference>
<dbReference type="NCBIfam" id="NF033708">
    <property type="entry name" value="T9SS_Cterm_ChiA"/>
    <property type="match status" value="1"/>
</dbReference>
<name>A0ABS8MWP9_9FLAO</name>
<dbReference type="EMBL" id="JAJJMO010000001">
    <property type="protein sequence ID" value="MCC9072596.1"/>
    <property type="molecule type" value="Genomic_DNA"/>
</dbReference>
<evidence type="ECO:0000313" key="3">
    <source>
        <dbReference type="Proteomes" id="UP001430919"/>
    </source>
</evidence>
<keyword evidence="3" id="KW-1185">Reference proteome</keyword>
<protein>
    <submittedName>
        <fullName evidence="2">GEVED domain-containing protein</fullName>
    </submittedName>
</protein>
<dbReference type="Proteomes" id="UP001430919">
    <property type="component" value="Unassembled WGS sequence"/>
</dbReference>
<dbReference type="PROSITE" id="PS50835">
    <property type="entry name" value="IG_LIKE"/>
    <property type="match status" value="1"/>
</dbReference>
<dbReference type="Gene3D" id="2.60.40.10">
    <property type="entry name" value="Immunoglobulins"/>
    <property type="match status" value="1"/>
</dbReference>
<accession>A0ABS8MWP9</accession>
<comment type="caution">
    <text evidence="2">The sequence shown here is derived from an EMBL/GenBank/DDBJ whole genome shotgun (WGS) entry which is preliminary data.</text>
</comment>
<dbReference type="SUPFAM" id="SSF49899">
    <property type="entry name" value="Concanavalin A-like lectins/glucanases"/>
    <property type="match status" value="1"/>
</dbReference>
<feature type="domain" description="Ig-like" evidence="1">
    <location>
        <begin position="927"/>
        <end position="1023"/>
    </location>
</feature>
<gene>
    <name evidence="2" type="ORF">LNQ49_13500</name>
</gene>
<proteinExistence type="predicted"/>
<dbReference type="InterPro" id="IPR045474">
    <property type="entry name" value="GEVED"/>
</dbReference>
<dbReference type="InterPro" id="IPR007110">
    <property type="entry name" value="Ig-like_dom"/>
</dbReference>
<evidence type="ECO:0000259" key="1">
    <source>
        <dbReference type="PROSITE" id="PS50835"/>
    </source>
</evidence>
<organism evidence="2 3">
    <name type="scientific">Flavobacterium pisciphilum</name>
    <dbReference type="NCBI Taxonomy" id="2893755"/>
    <lineage>
        <taxon>Bacteria</taxon>
        <taxon>Pseudomonadati</taxon>
        <taxon>Bacteroidota</taxon>
        <taxon>Flavobacteriia</taxon>
        <taxon>Flavobacteriales</taxon>
        <taxon>Flavobacteriaceae</taxon>
        <taxon>Flavobacterium</taxon>
    </lineage>
</organism>
<evidence type="ECO:0000313" key="2">
    <source>
        <dbReference type="EMBL" id="MCC9072596.1"/>
    </source>
</evidence>
<dbReference type="InterPro" id="IPR013783">
    <property type="entry name" value="Ig-like_fold"/>
</dbReference>
<sequence length="1759" mass="184012">MNKKLLLNVDFLFSKQDRVSLNKSNNLTKWLCLVLLFVVSITNAATRTSTATGGNWNLTTTWIGGIVPVAGDDVVISTGATVNTNGSRTCAGITILGTLSMANGNILTVNGNVSGNGSWITTGGGSQTISLTGNWSFTGTSAGTGAIALFTGTASQTLTGRISSANSGTLRINKTGGSAILGNALTVATFTNTSGIFDASTYLLTATTNTLTAGTLRVGAANWGTNYSFTPTTPPANFTIDYYNASPIINGAITYQNLTFSGTGTTASPSGNLTIQGNLSNLGGGEIDFNARDITINGGYTQSIASFTTTGAVIIGKTGNTATFTGDVTGGNLTINSSARLALGGFTHTFTGNWSMAGTIDANTSTLRVQGNIIGVSGSFNSDTGTVDLYGANQSIRKLDFYNLTLSGSGTKTFTAASAIGNNLEIGLGVNANLGTFTHTANTLTFGGAIQDLGSWGSTGSSANNKNDTYFIATGTGIVNVGKGYCTPSFTNVRPITNVVFNTITNASSALTSSPAYESFINYKTNVTRGMAYTISIKGNTNGNNTNYYTVFFDWNQNGIFTDSGESISVGNFSNSDGIDSKVATVSITVPTSALLGTTRMRVVSRSSSSSSSCGNLGNGQVEDYSVNIEAACSGTPAPGNTVASVNPVCPNVPFTVSVGNPTLGGATYQWETSPNGLDPWISATPAPVTIINTNFSTIPTNAAIIGNSSSITSGELILTSVGVTRYSGGYVINTTPGSNITPFTASFDYRIFDGVGGADGMSLSYGSDINSGTAGGGELGEGTGFVLQLDTYDNVTGQNTGSMIRILYGGVQIFANALNPFNLRNSSYRNVTLAVDANGTLSLKIAGVTIVSGLSVPSYVAADKTNWKFKFSARVGDINDKHSINKIFIQCGDILSTNSTLTTSQTEATHYRAKVTCGSNLAYSSPVLVNMSSAVITTQPLVPTATCTGSGTQKITVVATGTGLAYQWRKAGVVLTNGGVISGATTATLTLTDPIGTDAGSYDVVVTAACSSSVISNAVIVSVNTLPIITTQPQALPICEGTSGSFTVATSASSPAYQWQYATAVSGPWTNIDNTVANLSGYNSATLVLTDTPIEYNNYYVQCLVRTGACTSISASALLTVKPLPTTPTIGTITPASCTVSTGSVVLNGLPATGTWEIITNPVTITRTGSGESVTISGLAPNTYTFSVNSSDLGCTSRPSVGATISGPITNTWDGSKWSHNNTPPTIYQSVVFAGNYISANGTLGNLEGCSCTVNSGVSVIINSGATLTITNSVNVNTAINTSLTFENNASLVQTANVNVVNTGDITYKRISSPMKAMDYTYWSSPVLGQKFNVLSPNSDPARIYYYNTNNWKAEGASNPMIVGKGYIIRVPKAGTWPGEIVSYPYAQPVAFKGVPNNGNIQGETITAGNYYLVGNPYPSAINADKFRSDVTNNAITKGTLYFWTHNTAIRNTGSAKVYASDDYASYNGTGGTETKAADSPGNKTEPSGKIAAGQSFMVESRGAGTIVFNNGMRVVGENNQFFRPRKASKVSTIEKNRVWLNLINDKGAFKQILVGYIEGATNGEDNNFDGAAFNANSFVDFYSINDEKNYSIQGRALPFTDTDIVPLGYSSTIAGDFTIEINKADGSLLNQVVYLEDKTLGAIHNLTQNGYKFTTAIGTFDNRFALRYTNKTLGTGDFEKVENEILVSVANEEITINAISQAIDKVFIYDISGKLIYKKDKVKNPKLVIENLRSSNQVLLIKVDLENKHTETKKVIF</sequence>